<dbReference type="PATRIC" id="fig|1008153.3.peg.1570"/>
<proteinExistence type="predicted"/>
<evidence type="ECO:0000313" key="3">
    <source>
        <dbReference type="Proteomes" id="UP000075321"/>
    </source>
</evidence>
<dbReference type="InterPro" id="IPR058328">
    <property type="entry name" value="DUF8015"/>
</dbReference>
<keyword evidence="1" id="KW-0812">Transmembrane</keyword>
<organism evidence="2 3">
    <name type="scientific">Halalkalicoccus paucihalophilus</name>
    <dbReference type="NCBI Taxonomy" id="1008153"/>
    <lineage>
        <taxon>Archaea</taxon>
        <taxon>Methanobacteriati</taxon>
        <taxon>Methanobacteriota</taxon>
        <taxon>Stenosarchaea group</taxon>
        <taxon>Halobacteria</taxon>
        <taxon>Halobacteriales</taxon>
        <taxon>Halococcaceae</taxon>
        <taxon>Halalkalicoccus</taxon>
    </lineage>
</organism>
<reference evidence="2 3" key="1">
    <citation type="submission" date="2016-02" db="EMBL/GenBank/DDBJ databases">
        <title>Genome sequence of Halalkalicoccus paucihalophilus DSM 24557.</title>
        <authorList>
            <person name="Poehlein A."/>
            <person name="Daniel R."/>
        </authorList>
    </citation>
    <scope>NUCLEOTIDE SEQUENCE [LARGE SCALE GENOMIC DNA]</scope>
    <source>
        <strain evidence="2 3">DSM 24557</strain>
    </source>
</reference>
<comment type="caution">
    <text evidence="2">The sequence shown here is derived from an EMBL/GenBank/DDBJ whole genome shotgun (WGS) entry which is preliminary data.</text>
</comment>
<protein>
    <submittedName>
        <fullName evidence="2">Uncharacterized protein</fullName>
    </submittedName>
</protein>
<evidence type="ECO:0000313" key="2">
    <source>
        <dbReference type="EMBL" id="KYH26452.1"/>
    </source>
</evidence>
<sequence length="76" mass="7852">MGLQYYDLVLLGIAGSVVLGRLIGAFTAVGIVPAVIATSALAAGLMAHAMFVRGPVDRIEDLSNEVERVGPVDLSN</sequence>
<dbReference type="OrthoDB" id="285121at2157"/>
<keyword evidence="3" id="KW-1185">Reference proteome</keyword>
<keyword evidence="1" id="KW-0472">Membrane</keyword>
<dbReference type="AlphaFoldDB" id="A0A151AFX5"/>
<dbReference type="Proteomes" id="UP000075321">
    <property type="component" value="Unassembled WGS sequence"/>
</dbReference>
<dbReference type="EMBL" id="LTAZ01000004">
    <property type="protein sequence ID" value="KYH26452.1"/>
    <property type="molecule type" value="Genomic_DNA"/>
</dbReference>
<dbReference type="Pfam" id="PF26047">
    <property type="entry name" value="DUF8015"/>
    <property type="match status" value="1"/>
</dbReference>
<feature type="transmembrane region" description="Helical" evidence="1">
    <location>
        <begin position="30"/>
        <end position="52"/>
    </location>
</feature>
<keyword evidence="1" id="KW-1133">Transmembrane helix</keyword>
<gene>
    <name evidence="2" type="ORF">HAPAU_15500</name>
</gene>
<evidence type="ECO:0000256" key="1">
    <source>
        <dbReference type="SAM" id="Phobius"/>
    </source>
</evidence>
<accession>A0A151AFX5</accession>
<dbReference type="RefSeq" id="WP_066381172.1">
    <property type="nucleotide sequence ID" value="NZ_LTAZ01000004.1"/>
</dbReference>
<name>A0A151AFX5_9EURY</name>